<gene>
    <name evidence="1" type="ORF">SAMCFNEI73_pB0244</name>
</gene>
<keyword evidence="2" id="KW-1185">Reference proteome</keyword>
<dbReference type="EMBL" id="CP013109">
    <property type="protein sequence ID" value="APG93441.1"/>
    <property type="molecule type" value="Genomic_DNA"/>
</dbReference>
<dbReference type="KEGG" id="same:SAMCFNEI73_pB0244"/>
<sequence length="74" mass="8741">MLNPFDLDESLPMRFSNNRSLRKQPASSIQIVRDDRIRDIEAEHFGQIHLRWLIFSNENVTWMAEPSASNQQIE</sequence>
<dbReference type="AlphaFoldDB" id="A0A1L3LTM0"/>
<proteinExistence type="predicted"/>
<name>A0A1L3LTM0_9HYPH</name>
<organism evidence="1 2">
    <name type="scientific">Sinorhizobium americanum</name>
    <dbReference type="NCBI Taxonomy" id="194963"/>
    <lineage>
        <taxon>Bacteria</taxon>
        <taxon>Pseudomonadati</taxon>
        <taxon>Pseudomonadota</taxon>
        <taxon>Alphaproteobacteria</taxon>
        <taxon>Hyphomicrobiales</taxon>
        <taxon>Rhizobiaceae</taxon>
        <taxon>Sinorhizobium/Ensifer group</taxon>
        <taxon>Sinorhizobium</taxon>
    </lineage>
</organism>
<accession>A0A1L3LTM0</accession>
<dbReference type="Proteomes" id="UP000182306">
    <property type="component" value="Plasmid B"/>
</dbReference>
<evidence type="ECO:0000313" key="2">
    <source>
        <dbReference type="Proteomes" id="UP000182306"/>
    </source>
</evidence>
<reference evidence="1 2" key="1">
    <citation type="submission" date="2015-10" db="EMBL/GenBank/DDBJ databases">
        <title>Genomic differences between typical nodule nitrogen-fixing rhizobial strains and those coming from bean seeds.</title>
        <authorList>
            <person name="Peralta H."/>
            <person name="Aguilar-Vera A."/>
            <person name="Diaz R."/>
            <person name="Mora Y."/>
            <person name="Martinez-Batallar G."/>
            <person name="Salazar E."/>
            <person name="Vargas-Lagunas C."/>
            <person name="Encarnacion S."/>
            <person name="Girard L."/>
            <person name="Mora J."/>
        </authorList>
    </citation>
    <scope>NUCLEOTIDE SEQUENCE [LARGE SCALE GENOMIC DNA]</scope>
    <source>
        <strain evidence="1 2">CFNEI 73</strain>
        <plasmid evidence="1 2">B</plasmid>
    </source>
</reference>
<protein>
    <submittedName>
        <fullName evidence="1">Uncharacterized protein</fullName>
    </submittedName>
</protein>
<geneLocation type="plasmid" evidence="1 2">
    <name>B</name>
</geneLocation>
<evidence type="ECO:0000313" key="1">
    <source>
        <dbReference type="EMBL" id="APG93441.1"/>
    </source>
</evidence>
<keyword evidence="1" id="KW-0614">Plasmid</keyword>